<dbReference type="AlphaFoldDB" id="A0AA39F3Z1"/>
<comment type="caution">
    <text evidence="1">The sequence shown here is derived from an EMBL/GenBank/DDBJ whole genome shotgun (WGS) entry which is preliminary data.</text>
</comment>
<protein>
    <submittedName>
        <fullName evidence="1">Uncharacterized protein</fullName>
    </submittedName>
</protein>
<reference evidence="1" key="2">
    <citation type="submission" date="2023-03" db="EMBL/GenBank/DDBJ databases">
        <authorList>
            <person name="Inwood S.N."/>
            <person name="Skelly J.G."/>
            <person name="Guhlin J."/>
            <person name="Harrop T.W.R."/>
            <person name="Goldson S.G."/>
            <person name="Dearden P.K."/>
        </authorList>
    </citation>
    <scope>NUCLEOTIDE SEQUENCE</scope>
    <source>
        <strain evidence="1">Lincoln</strain>
        <tissue evidence="1">Whole body</tissue>
    </source>
</reference>
<sequence>MEQDDVVDVENNLEKLQKYLINKLDTMYLKLPEEFERHDRNGGEVNLKSFKGSIINHESIVEPLNWPWENYDEKDDTGILFGRKLMESSTMPKTFNEKKELIQQGDEYLKNYSTRFFSHSIDNENFNTDESSSQEYLAITGKLARQIADKIFEKISQNDKLKMVLNSSEKRFRIIEQMIEKSPLNLPTKYKVNTKNIMKKLTEFLTRIVTDEMEKKTCTKLPSQLNKFLQCMVVNEENPIGIHKFTHPSSISTKRLSTTTEENKTEYLFPISTIPTTSHLKLSSVELDEIYRKIRLLNGLIKEYHLLSSKERTKVQLIHDYLTWRERHVPPVSLMLLGELEKLLACNCSTDPRT</sequence>
<name>A0AA39F3Z1_MICHY</name>
<reference evidence="1" key="1">
    <citation type="journal article" date="2023" name="bioRxiv">
        <title>Scaffold-level genome assemblies of two parasitoid biocontrol wasps reveal the parthenogenesis mechanism and an associated novel virus.</title>
        <authorList>
            <person name="Inwood S."/>
            <person name="Skelly J."/>
            <person name="Guhlin J."/>
            <person name="Harrop T."/>
            <person name="Goldson S."/>
            <person name="Dearden P."/>
        </authorList>
    </citation>
    <scope>NUCLEOTIDE SEQUENCE</scope>
    <source>
        <strain evidence="1">Lincoln</strain>
        <tissue evidence="1">Whole body</tissue>
    </source>
</reference>
<accession>A0AA39F3Z1</accession>
<dbReference type="Proteomes" id="UP001168972">
    <property type="component" value="Unassembled WGS sequence"/>
</dbReference>
<gene>
    <name evidence="1" type="ORF">PV327_006252</name>
</gene>
<dbReference type="EMBL" id="JAQQBR010001833">
    <property type="protein sequence ID" value="KAK0162478.1"/>
    <property type="molecule type" value="Genomic_DNA"/>
</dbReference>
<proteinExistence type="predicted"/>
<organism evidence="1 2">
    <name type="scientific">Microctonus hyperodae</name>
    <name type="common">Parasitoid wasp</name>
    <dbReference type="NCBI Taxonomy" id="165561"/>
    <lineage>
        <taxon>Eukaryota</taxon>
        <taxon>Metazoa</taxon>
        <taxon>Ecdysozoa</taxon>
        <taxon>Arthropoda</taxon>
        <taxon>Hexapoda</taxon>
        <taxon>Insecta</taxon>
        <taxon>Pterygota</taxon>
        <taxon>Neoptera</taxon>
        <taxon>Endopterygota</taxon>
        <taxon>Hymenoptera</taxon>
        <taxon>Apocrita</taxon>
        <taxon>Ichneumonoidea</taxon>
        <taxon>Braconidae</taxon>
        <taxon>Euphorinae</taxon>
        <taxon>Microctonus</taxon>
    </lineage>
</organism>
<evidence type="ECO:0000313" key="2">
    <source>
        <dbReference type="Proteomes" id="UP001168972"/>
    </source>
</evidence>
<keyword evidence="2" id="KW-1185">Reference proteome</keyword>
<evidence type="ECO:0000313" key="1">
    <source>
        <dbReference type="EMBL" id="KAK0162478.1"/>
    </source>
</evidence>